<evidence type="ECO:0008006" key="3">
    <source>
        <dbReference type="Google" id="ProtNLM"/>
    </source>
</evidence>
<dbReference type="Proteomes" id="UP000266841">
    <property type="component" value="Unassembled WGS sequence"/>
</dbReference>
<feature type="non-terminal residue" evidence="1">
    <location>
        <position position="339"/>
    </location>
</feature>
<reference evidence="1 2" key="1">
    <citation type="journal article" date="2012" name="Genome Biol.">
        <title>Genome and low-iron response of an oceanic diatom adapted to chronic iron limitation.</title>
        <authorList>
            <person name="Lommer M."/>
            <person name="Specht M."/>
            <person name="Roy A.S."/>
            <person name="Kraemer L."/>
            <person name="Andreson R."/>
            <person name="Gutowska M.A."/>
            <person name="Wolf J."/>
            <person name="Bergner S.V."/>
            <person name="Schilhabel M.B."/>
            <person name="Klostermeier U.C."/>
            <person name="Beiko R.G."/>
            <person name="Rosenstiel P."/>
            <person name="Hippler M."/>
            <person name="Laroche J."/>
        </authorList>
    </citation>
    <scope>NUCLEOTIDE SEQUENCE [LARGE SCALE GENOMIC DNA]</scope>
    <source>
        <strain evidence="1 2">CCMP1005</strain>
    </source>
</reference>
<name>K0RKH2_THAOC</name>
<gene>
    <name evidence="1" type="ORF">THAOC_27897</name>
</gene>
<proteinExistence type="predicted"/>
<dbReference type="EMBL" id="AGNL01039222">
    <property type="protein sequence ID" value="EJK52794.1"/>
    <property type="molecule type" value="Genomic_DNA"/>
</dbReference>
<dbReference type="AlphaFoldDB" id="K0RKH2"/>
<evidence type="ECO:0000313" key="1">
    <source>
        <dbReference type="EMBL" id="EJK52794.1"/>
    </source>
</evidence>
<organism evidence="1 2">
    <name type="scientific">Thalassiosira oceanica</name>
    <name type="common">Marine diatom</name>
    <dbReference type="NCBI Taxonomy" id="159749"/>
    <lineage>
        <taxon>Eukaryota</taxon>
        <taxon>Sar</taxon>
        <taxon>Stramenopiles</taxon>
        <taxon>Ochrophyta</taxon>
        <taxon>Bacillariophyta</taxon>
        <taxon>Coscinodiscophyceae</taxon>
        <taxon>Thalassiosirophycidae</taxon>
        <taxon>Thalassiosirales</taxon>
        <taxon>Thalassiosiraceae</taxon>
        <taxon>Thalassiosira</taxon>
    </lineage>
</organism>
<comment type="caution">
    <text evidence="1">The sequence shown here is derived from an EMBL/GenBank/DDBJ whole genome shotgun (WGS) entry which is preliminary data.</text>
</comment>
<dbReference type="InterPro" id="IPR008979">
    <property type="entry name" value="Galactose-bd-like_sf"/>
</dbReference>
<dbReference type="SUPFAM" id="SSF49785">
    <property type="entry name" value="Galactose-binding domain-like"/>
    <property type="match status" value="1"/>
</dbReference>
<accession>K0RKH2</accession>
<keyword evidence="2" id="KW-1185">Reference proteome</keyword>
<sequence length="339" mass="36730">MLPYPFTRGTRHIQMEGDYYGIESSESGVTVLSADDCGSLCLYELTEYIAGFELTPGQSCHCLVSAIDLPDPPSLTVSGVSKVRIQHNGMGQINIMEVEVYSEGNNVALQGTAELSSTVPVSPGEDWNFAAFTTIDGDASDIKAFAHSNVEDGAYLEIDLGQVYDVESVRIFNRPTHEGRLSDSTVTLRSPSDEVLYTYEIGDASSLSTIDISASDFFPRRRLTPESSARNMVALPRILRPGSVWSSPGTPGSSSTFSIAYADSYNTGSFGGKCVDWDQHADLRIIYDCSSDSVPQFIYTSDKKLQVQGGDRNGWCVWADGGTFPKLKVCPGPGMVWSG</sequence>
<evidence type="ECO:0000313" key="2">
    <source>
        <dbReference type="Proteomes" id="UP000266841"/>
    </source>
</evidence>
<protein>
    <recommendedName>
        <fullName evidence="3">F5/8 type C domain-containing protein</fullName>
    </recommendedName>
</protein>
<dbReference type="Gene3D" id="2.60.120.260">
    <property type="entry name" value="Galactose-binding domain-like"/>
    <property type="match status" value="1"/>
</dbReference>